<reference evidence="3 4" key="1">
    <citation type="submission" date="2021-03" db="EMBL/GenBank/DDBJ databases">
        <title>Sequencing the genomes of 1000 actinobacteria strains.</title>
        <authorList>
            <person name="Klenk H.-P."/>
        </authorList>
    </citation>
    <scope>NUCLEOTIDE SEQUENCE [LARGE SCALE GENOMIC DNA]</scope>
    <source>
        <strain evidence="3 4">DSM 15454</strain>
    </source>
</reference>
<evidence type="ECO:0000259" key="2">
    <source>
        <dbReference type="SMART" id="SM00822"/>
    </source>
</evidence>
<evidence type="ECO:0000313" key="4">
    <source>
        <dbReference type="Proteomes" id="UP000766570"/>
    </source>
</evidence>
<comment type="similarity">
    <text evidence="1">Belongs to the short-chain dehydrogenases/reductases (SDR) family.</text>
</comment>
<dbReference type="InterPro" id="IPR057326">
    <property type="entry name" value="KR_dom"/>
</dbReference>
<dbReference type="GO" id="GO:0004316">
    <property type="term" value="F:3-oxoacyl-[acyl-carrier-protein] reductase (NADPH) activity"/>
    <property type="evidence" value="ECO:0007669"/>
    <property type="project" value="UniProtKB-EC"/>
</dbReference>
<dbReference type="EMBL" id="JAGIOE010000001">
    <property type="protein sequence ID" value="MBP2374671.1"/>
    <property type="molecule type" value="Genomic_DNA"/>
</dbReference>
<proteinExistence type="inferred from homology"/>
<feature type="domain" description="Ketoreductase" evidence="2">
    <location>
        <begin position="8"/>
        <end position="181"/>
    </location>
</feature>
<dbReference type="PRINTS" id="PR00080">
    <property type="entry name" value="SDRFAMILY"/>
</dbReference>
<dbReference type="PANTHER" id="PTHR42879:SF2">
    <property type="entry name" value="3-OXOACYL-[ACYL-CARRIER-PROTEIN] REDUCTASE FABG"/>
    <property type="match status" value="1"/>
</dbReference>
<dbReference type="SMART" id="SM00822">
    <property type="entry name" value="PKS_KR"/>
    <property type="match status" value="1"/>
</dbReference>
<dbReference type="EC" id="1.1.1.100" evidence="3"/>
<dbReference type="InterPro" id="IPR036291">
    <property type="entry name" value="NAD(P)-bd_dom_sf"/>
</dbReference>
<dbReference type="Pfam" id="PF13561">
    <property type="entry name" value="adh_short_C2"/>
    <property type="match status" value="1"/>
</dbReference>
<keyword evidence="4" id="KW-1185">Reference proteome</keyword>
<dbReference type="NCBIfam" id="NF009466">
    <property type="entry name" value="PRK12826.1-2"/>
    <property type="match status" value="1"/>
</dbReference>
<keyword evidence="3" id="KW-0560">Oxidoreductase</keyword>
<dbReference type="InterPro" id="IPR002347">
    <property type="entry name" value="SDR_fam"/>
</dbReference>
<sequence>MSETPTGRSVLVTGGNRGIGLAIARAFEANGDKVAITYRSGEVPEGLLGVKADVTDTASIDAAFTEVEAAHGPVQVLVANAGVTRDMLLLRMNEDDFTSVIDTNLTGAFRVIKRASKGMIKMRKGRVVLISSVVGLYGSPGQINYAASKAGLVGMARSLTRELGSRGITANVVAPGFINTDMTAALPEATQKGYLASIPANRFAEAEEVANVVRWVASDEAAYISGAVIPVDGGLGMGH</sequence>
<organism evidence="3 4">
    <name type="scientific">Paeniglutamicibacter psychrophenolicus</name>
    <dbReference type="NCBI Taxonomy" id="257454"/>
    <lineage>
        <taxon>Bacteria</taxon>
        <taxon>Bacillati</taxon>
        <taxon>Actinomycetota</taxon>
        <taxon>Actinomycetes</taxon>
        <taxon>Micrococcales</taxon>
        <taxon>Micrococcaceae</taxon>
        <taxon>Paeniglutamicibacter</taxon>
    </lineage>
</organism>
<evidence type="ECO:0000256" key="1">
    <source>
        <dbReference type="ARBA" id="ARBA00006484"/>
    </source>
</evidence>
<dbReference type="PRINTS" id="PR00081">
    <property type="entry name" value="GDHRDH"/>
</dbReference>
<dbReference type="InterPro" id="IPR050259">
    <property type="entry name" value="SDR"/>
</dbReference>
<dbReference type="PANTHER" id="PTHR42879">
    <property type="entry name" value="3-OXOACYL-(ACYL-CARRIER-PROTEIN) REDUCTASE"/>
    <property type="match status" value="1"/>
</dbReference>
<protein>
    <submittedName>
        <fullName evidence="3">3-oxoacyl-[acyl-carrier protein] reductase</fullName>
        <ecNumber evidence="3">1.1.1.100</ecNumber>
    </submittedName>
</protein>
<comment type="caution">
    <text evidence="3">The sequence shown here is derived from an EMBL/GenBank/DDBJ whole genome shotgun (WGS) entry which is preliminary data.</text>
</comment>
<evidence type="ECO:0000313" key="3">
    <source>
        <dbReference type="EMBL" id="MBP2374671.1"/>
    </source>
</evidence>
<gene>
    <name evidence="3" type="ORF">JOF46_002583</name>
</gene>
<name>A0ABS4WEP9_9MICC</name>
<dbReference type="Gene3D" id="3.40.50.720">
    <property type="entry name" value="NAD(P)-binding Rossmann-like Domain"/>
    <property type="match status" value="1"/>
</dbReference>
<dbReference type="CDD" id="cd05333">
    <property type="entry name" value="BKR_SDR_c"/>
    <property type="match status" value="1"/>
</dbReference>
<dbReference type="SUPFAM" id="SSF51735">
    <property type="entry name" value="NAD(P)-binding Rossmann-fold domains"/>
    <property type="match status" value="1"/>
</dbReference>
<accession>A0ABS4WEP9</accession>
<dbReference type="RefSeq" id="WP_209907700.1">
    <property type="nucleotide sequence ID" value="NZ_BAAAMI010000017.1"/>
</dbReference>
<dbReference type="Proteomes" id="UP000766570">
    <property type="component" value="Unassembled WGS sequence"/>
</dbReference>